<keyword evidence="24" id="KW-1185">Reference proteome</keyword>
<comment type="subcellular location">
    <subcellularLocation>
        <location evidence="1">Endoplasmic reticulum</location>
    </subcellularLocation>
    <subcellularLocation>
        <location evidence="3">Golgi apparatus</location>
    </subcellularLocation>
    <subcellularLocation>
        <location evidence="2">Lysosome</location>
    </subcellularLocation>
    <subcellularLocation>
        <location evidence="4">Secreted</location>
    </subcellularLocation>
</comment>
<evidence type="ECO:0000313" key="24">
    <source>
        <dbReference type="Proteomes" id="UP000245627"/>
    </source>
</evidence>
<keyword evidence="17" id="KW-0325">Glycoprotein</keyword>
<gene>
    <name evidence="23" type="ORF">DC487_05415</name>
</gene>
<organism evidence="23 24">
    <name type="scientific">Sphingobacterium corticibacter</name>
    <dbReference type="NCBI Taxonomy" id="2171749"/>
    <lineage>
        <taxon>Bacteria</taxon>
        <taxon>Pseudomonadati</taxon>
        <taxon>Bacteroidota</taxon>
        <taxon>Sphingobacteriia</taxon>
        <taxon>Sphingobacteriales</taxon>
        <taxon>Sphingobacteriaceae</taxon>
        <taxon>Sphingobacterium</taxon>
    </lineage>
</organism>
<keyword evidence="12" id="KW-0256">Endoplasmic reticulum</keyword>
<protein>
    <recommendedName>
        <fullName evidence="5">Carboxypeptidase Q</fullName>
    </recommendedName>
    <alternativeName>
        <fullName evidence="20">Plasma glutamate carboxypeptidase</fullName>
    </alternativeName>
</protein>
<evidence type="ECO:0000256" key="16">
    <source>
        <dbReference type="ARBA" id="ARBA00023145"/>
    </source>
</evidence>
<evidence type="ECO:0000256" key="1">
    <source>
        <dbReference type="ARBA" id="ARBA00004240"/>
    </source>
</evidence>
<keyword evidence="14" id="KW-0333">Golgi apparatus</keyword>
<keyword evidence="11" id="KW-0378">Hydrolase</keyword>
<keyword evidence="6" id="KW-0964">Secreted</keyword>
<keyword evidence="18" id="KW-0458">Lysosome</keyword>
<dbReference type="SUPFAM" id="SSF53187">
    <property type="entry name" value="Zn-dependent exopeptidases"/>
    <property type="match status" value="1"/>
</dbReference>
<evidence type="ECO:0000259" key="22">
    <source>
        <dbReference type="Pfam" id="PF04389"/>
    </source>
</evidence>
<feature type="signal peptide" evidence="21">
    <location>
        <begin position="1"/>
        <end position="21"/>
    </location>
</feature>
<evidence type="ECO:0000256" key="6">
    <source>
        <dbReference type="ARBA" id="ARBA00022525"/>
    </source>
</evidence>
<dbReference type="PANTHER" id="PTHR12053:SF3">
    <property type="entry name" value="CARBOXYPEPTIDASE Q"/>
    <property type="match status" value="1"/>
</dbReference>
<dbReference type="PANTHER" id="PTHR12053">
    <property type="entry name" value="PROTEASE FAMILY M28 PLASMA GLUTAMATE CARBOXYPEPTIDASE-RELATED"/>
    <property type="match status" value="1"/>
</dbReference>
<dbReference type="Proteomes" id="UP000245627">
    <property type="component" value="Unassembled WGS sequence"/>
</dbReference>
<dbReference type="OrthoDB" id="9769665at2"/>
<evidence type="ECO:0000256" key="2">
    <source>
        <dbReference type="ARBA" id="ARBA00004371"/>
    </source>
</evidence>
<sequence>MHKILVAIATFGLTSAAFAQADTTMMREIYRQSLTKGEAYDDLRYLTKEIGHRIAGSDRAEKAVKWSESLMKTLPFDRVYLQDVTVPYWDRGAPEKAIIKENQDTLQVLALGGSVGTPKGGLEAEVLEIEYLSELQNHGEDVQGKIVFVNKPWDESLVETGTAYGLNTAQRSRGPAAVAKFGGVAYLFRSLSSSTRDDFPHTGGTRYVEGIDSIPAMAISVVSAERLHSALQHNPKAKVYLEQHSGWKGPVQTHNVIAEWRGTEKPDEIITIGGHIDSWDVGEGAHDNGTGTMGTLDAIRTLMKLGYKPKHTIRLVFYMNEENGVHGSTRYGELAAQNKEKIIAAIESDAGGFAPRGFDIKASRASVDWIQATWKPLFEQQYWVSRFLEGSPGVDSGIWAEQFPNTVMFNFRPDPHRYFDLHHTAKDVFEAVDRRELQSGVAAIASLLYLIDSQIDQLPK</sequence>
<evidence type="ECO:0000256" key="11">
    <source>
        <dbReference type="ARBA" id="ARBA00022801"/>
    </source>
</evidence>
<evidence type="ECO:0000256" key="8">
    <source>
        <dbReference type="ARBA" id="ARBA00022670"/>
    </source>
</evidence>
<dbReference type="GO" id="GO:0005576">
    <property type="term" value="C:extracellular region"/>
    <property type="evidence" value="ECO:0007669"/>
    <property type="project" value="UniProtKB-SubCell"/>
</dbReference>
<dbReference type="InterPro" id="IPR039866">
    <property type="entry name" value="CPQ"/>
</dbReference>
<dbReference type="Gene3D" id="3.50.30.30">
    <property type="match status" value="1"/>
</dbReference>
<comment type="subunit">
    <text evidence="19">Homodimer. The monomeric form is inactive while the homodimer is active.</text>
</comment>
<keyword evidence="9" id="KW-0479">Metal-binding</keyword>
<proteinExistence type="predicted"/>
<dbReference type="Pfam" id="PF04389">
    <property type="entry name" value="Peptidase_M28"/>
    <property type="match status" value="1"/>
</dbReference>
<evidence type="ECO:0000256" key="12">
    <source>
        <dbReference type="ARBA" id="ARBA00022824"/>
    </source>
</evidence>
<feature type="chain" id="PRO_5015692798" description="Carboxypeptidase Q" evidence="21">
    <location>
        <begin position="22"/>
        <end position="460"/>
    </location>
</feature>
<dbReference type="GO" id="GO:0004180">
    <property type="term" value="F:carboxypeptidase activity"/>
    <property type="evidence" value="ECO:0007669"/>
    <property type="project" value="UniProtKB-KW"/>
</dbReference>
<dbReference type="GO" id="GO:0005764">
    <property type="term" value="C:lysosome"/>
    <property type="evidence" value="ECO:0007669"/>
    <property type="project" value="UniProtKB-SubCell"/>
</dbReference>
<evidence type="ECO:0000256" key="3">
    <source>
        <dbReference type="ARBA" id="ARBA00004555"/>
    </source>
</evidence>
<dbReference type="Gene3D" id="3.40.630.10">
    <property type="entry name" value="Zn peptidases"/>
    <property type="match status" value="1"/>
</dbReference>
<evidence type="ECO:0000256" key="13">
    <source>
        <dbReference type="ARBA" id="ARBA00022833"/>
    </source>
</evidence>
<dbReference type="RefSeq" id="WP_116774891.1">
    <property type="nucleotide sequence ID" value="NZ_QDKG01000001.1"/>
</dbReference>
<evidence type="ECO:0000256" key="15">
    <source>
        <dbReference type="ARBA" id="ARBA00023049"/>
    </source>
</evidence>
<keyword evidence="16" id="KW-0865">Zymogen</keyword>
<dbReference type="GO" id="GO:0006508">
    <property type="term" value="P:proteolysis"/>
    <property type="evidence" value="ECO:0007669"/>
    <property type="project" value="UniProtKB-KW"/>
</dbReference>
<dbReference type="GO" id="GO:0046872">
    <property type="term" value="F:metal ion binding"/>
    <property type="evidence" value="ECO:0007669"/>
    <property type="project" value="UniProtKB-KW"/>
</dbReference>
<evidence type="ECO:0000313" key="23">
    <source>
        <dbReference type="EMBL" id="PVH27036.1"/>
    </source>
</evidence>
<accession>A0A2T8HNM7</accession>
<comment type="caution">
    <text evidence="23">The sequence shown here is derived from an EMBL/GenBank/DDBJ whole genome shotgun (WGS) entry which is preliminary data.</text>
</comment>
<dbReference type="EMBL" id="QDKG01000001">
    <property type="protein sequence ID" value="PVH27036.1"/>
    <property type="molecule type" value="Genomic_DNA"/>
</dbReference>
<evidence type="ECO:0000256" key="17">
    <source>
        <dbReference type="ARBA" id="ARBA00023180"/>
    </source>
</evidence>
<evidence type="ECO:0000256" key="14">
    <source>
        <dbReference type="ARBA" id="ARBA00023034"/>
    </source>
</evidence>
<keyword evidence="13" id="KW-0862">Zinc</keyword>
<evidence type="ECO:0000256" key="18">
    <source>
        <dbReference type="ARBA" id="ARBA00023228"/>
    </source>
</evidence>
<feature type="domain" description="Peptidase M28" evidence="22">
    <location>
        <begin position="255"/>
        <end position="444"/>
    </location>
</feature>
<keyword evidence="8" id="KW-0645">Protease</keyword>
<evidence type="ECO:0000256" key="19">
    <source>
        <dbReference type="ARBA" id="ARBA00025833"/>
    </source>
</evidence>
<evidence type="ECO:0000256" key="21">
    <source>
        <dbReference type="SAM" id="SignalP"/>
    </source>
</evidence>
<evidence type="ECO:0000256" key="4">
    <source>
        <dbReference type="ARBA" id="ARBA00004613"/>
    </source>
</evidence>
<evidence type="ECO:0000256" key="10">
    <source>
        <dbReference type="ARBA" id="ARBA00022729"/>
    </source>
</evidence>
<name>A0A2T8HNM7_9SPHI</name>
<evidence type="ECO:0000256" key="7">
    <source>
        <dbReference type="ARBA" id="ARBA00022645"/>
    </source>
</evidence>
<dbReference type="AlphaFoldDB" id="A0A2T8HNM7"/>
<evidence type="ECO:0000256" key="9">
    <source>
        <dbReference type="ARBA" id="ARBA00022723"/>
    </source>
</evidence>
<reference evidence="23 24" key="1">
    <citation type="submission" date="2018-04" db="EMBL/GenBank/DDBJ databases">
        <title>Sphingobacterium cortibacter sp. nov.</title>
        <authorList>
            <person name="Li Y."/>
        </authorList>
    </citation>
    <scope>NUCLEOTIDE SEQUENCE [LARGE SCALE GENOMIC DNA]</scope>
    <source>
        <strain evidence="23 24">2c-3</strain>
    </source>
</reference>
<keyword evidence="15" id="KW-0482">Metalloprotease</keyword>
<evidence type="ECO:0000256" key="5">
    <source>
        <dbReference type="ARBA" id="ARBA00014116"/>
    </source>
</evidence>
<dbReference type="GO" id="GO:0070573">
    <property type="term" value="F:metallodipeptidase activity"/>
    <property type="evidence" value="ECO:0007669"/>
    <property type="project" value="InterPro"/>
</dbReference>
<keyword evidence="10 21" id="KW-0732">Signal</keyword>
<keyword evidence="7" id="KW-0121">Carboxypeptidase</keyword>
<dbReference type="InterPro" id="IPR007484">
    <property type="entry name" value="Peptidase_M28"/>
</dbReference>
<evidence type="ECO:0000256" key="20">
    <source>
        <dbReference type="ARBA" id="ARBA00033328"/>
    </source>
</evidence>